<gene>
    <name evidence="5" type="ORF">CRENPOLYSF1_290023</name>
</gene>
<dbReference type="Gene3D" id="3.90.220.20">
    <property type="entry name" value="DNA methylase specificity domains"/>
    <property type="match status" value="2"/>
</dbReference>
<feature type="domain" description="Type I restriction modification DNA specificity" evidence="4">
    <location>
        <begin position="218"/>
        <end position="369"/>
    </location>
</feature>
<evidence type="ECO:0000256" key="2">
    <source>
        <dbReference type="ARBA" id="ARBA00022747"/>
    </source>
</evidence>
<dbReference type="InterPro" id="IPR000055">
    <property type="entry name" value="Restrct_endonuc_typeI_TRD"/>
</dbReference>
<dbReference type="AlphaFoldDB" id="A0A1R4H888"/>
<keyword evidence="3" id="KW-0238">DNA-binding</keyword>
<dbReference type="InterPro" id="IPR044946">
    <property type="entry name" value="Restrct_endonuc_typeI_TRD_sf"/>
</dbReference>
<sequence length="406" mass="45295">MITPLIPLKDIVTFKGGGTPSKKNPEFWDGNIPWASVKDFKNQKLSKTQDHISLLGLNNSSSNLIAKGHVIIPTRMALGKAAINTIDLAINQDLRALIPKIEIHTEYLLYAVLSLANEIEKLGSGATVKGITQENLYNLNIRLHNFDDQIRIATLLSRVEALIATRKDNLRLLDEFLKSTFLEMFGDPVRNEKGWVISDFSALFSTPPRIGTIEPVSSDGNIPVVRVGELGSKEVNFCQCRYVSLTPNEIEKYKLIPGDILLARAIGSQSHLGKASLFTSYTSEIVFDSHVMRIRFHRNLVDPIFLYNWLKSDGGRRCFLNASGRTSVQFNINSKQISTIVIPLPPIELQNQFAAIVEKTESLKNYYQQNLTELENLYGALSQKAFKGELDLSHIPLNQALSGSSE</sequence>
<dbReference type="CDD" id="cd17285">
    <property type="entry name" value="RMtype1_S_Csp16704I_TRD2-CR2_like"/>
    <property type="match status" value="1"/>
</dbReference>
<protein>
    <submittedName>
        <fullName evidence="5">Putative Restriction modification system DNA specificity domain</fullName>
    </submittedName>
</protein>
<evidence type="ECO:0000313" key="6">
    <source>
        <dbReference type="Proteomes" id="UP000195667"/>
    </source>
</evidence>
<dbReference type="PANTHER" id="PTHR30408">
    <property type="entry name" value="TYPE-1 RESTRICTION ENZYME ECOKI SPECIFICITY PROTEIN"/>
    <property type="match status" value="1"/>
</dbReference>
<evidence type="ECO:0000259" key="4">
    <source>
        <dbReference type="Pfam" id="PF01420"/>
    </source>
</evidence>
<dbReference type="GO" id="GO:0009307">
    <property type="term" value="P:DNA restriction-modification system"/>
    <property type="evidence" value="ECO:0007669"/>
    <property type="project" value="UniProtKB-KW"/>
</dbReference>
<feature type="domain" description="Type I restriction modification DNA specificity" evidence="4">
    <location>
        <begin position="7"/>
        <end position="167"/>
    </location>
</feature>
<dbReference type="InterPro" id="IPR052021">
    <property type="entry name" value="Type-I_RS_S_subunit"/>
</dbReference>
<reference evidence="6" key="1">
    <citation type="submission" date="2017-02" db="EMBL/GenBank/DDBJ databases">
        <authorList>
            <person name="Daims H."/>
        </authorList>
    </citation>
    <scope>NUCLEOTIDE SEQUENCE [LARGE SCALE GENOMIC DNA]</scope>
</reference>
<organism evidence="5 6">
    <name type="scientific">Crenothrix polyspora</name>
    <dbReference type="NCBI Taxonomy" id="360316"/>
    <lineage>
        <taxon>Bacteria</taxon>
        <taxon>Pseudomonadati</taxon>
        <taxon>Pseudomonadota</taxon>
        <taxon>Gammaproteobacteria</taxon>
        <taxon>Methylococcales</taxon>
        <taxon>Crenotrichaceae</taxon>
        <taxon>Crenothrix</taxon>
    </lineage>
</organism>
<comment type="similarity">
    <text evidence="1">Belongs to the type-I restriction system S methylase family.</text>
</comment>
<keyword evidence="2" id="KW-0680">Restriction system</keyword>
<dbReference type="Proteomes" id="UP000195667">
    <property type="component" value="Unassembled WGS sequence"/>
</dbReference>
<evidence type="ECO:0000313" key="5">
    <source>
        <dbReference type="EMBL" id="SJM92475.1"/>
    </source>
</evidence>
<keyword evidence="6" id="KW-1185">Reference proteome</keyword>
<evidence type="ECO:0000256" key="3">
    <source>
        <dbReference type="ARBA" id="ARBA00023125"/>
    </source>
</evidence>
<dbReference type="GO" id="GO:0003677">
    <property type="term" value="F:DNA binding"/>
    <property type="evidence" value="ECO:0007669"/>
    <property type="project" value="UniProtKB-KW"/>
</dbReference>
<dbReference type="Pfam" id="PF01420">
    <property type="entry name" value="Methylase_S"/>
    <property type="match status" value="2"/>
</dbReference>
<dbReference type="OrthoDB" id="9798929at2"/>
<dbReference type="EMBL" id="FUKI01000103">
    <property type="protein sequence ID" value="SJM92475.1"/>
    <property type="molecule type" value="Genomic_DNA"/>
</dbReference>
<proteinExistence type="inferred from homology"/>
<evidence type="ECO:0000256" key="1">
    <source>
        <dbReference type="ARBA" id="ARBA00010923"/>
    </source>
</evidence>
<dbReference type="PANTHER" id="PTHR30408:SF12">
    <property type="entry name" value="TYPE I RESTRICTION ENZYME MJAVIII SPECIFICITY SUBUNIT"/>
    <property type="match status" value="1"/>
</dbReference>
<dbReference type="RefSeq" id="WP_087143410.1">
    <property type="nucleotide sequence ID" value="NZ_FUKI01000103.1"/>
</dbReference>
<dbReference type="SUPFAM" id="SSF116734">
    <property type="entry name" value="DNA methylase specificity domain"/>
    <property type="match status" value="2"/>
</dbReference>
<dbReference type="CDD" id="cd17517">
    <property type="entry name" value="RMtype1_S_EcoKI_StySPI-TRD2-CR2_like"/>
    <property type="match status" value="1"/>
</dbReference>
<accession>A0A1R4H888</accession>
<name>A0A1R4H888_9GAMM</name>